<protein>
    <submittedName>
        <fullName evidence="4">IS3 family transposase</fullName>
    </submittedName>
</protein>
<sequence>MYSKEQREKALALYDKCHSVTKVMQSLGYPESRAGLYLWLKQRNAPPKKKAERKQINNAPNHPLHPSFETKLAILHRCFIEGENVQLVSEETGYSRASIYTWRRKYLSGRPARLMNSKDDPRGILKKGIPSSTNEISSLKQQMVEMQLEIDILKETINVLKKAPGVSKAPLKNKEKAAIVDALKDRYTLPMILTCYGYRRIHAVLKKNGFTVSEKIVRRLMREEGLFLRIKSRQKYSSYKGEISPEVPNLVRRDFHAECPNQKWPTDITEFAIPAGKVYLSSIVDCFDGMLPEWTISTAPNAALVNEMLDKAIATLSKEEYPLIHSDRGCHYRWPGWIERMNRAGLKRSMSKKGCSPDNSACEGLFGRLKNEMFYSRKWENITLPEFMSILNDYLVWYNEKRIKVSLGNMSPLEYRRSLGIAT</sequence>
<dbReference type="NCBIfam" id="NF033516">
    <property type="entry name" value="transpos_IS3"/>
    <property type="match status" value="1"/>
</dbReference>
<dbReference type="Pfam" id="PF00665">
    <property type="entry name" value="rve"/>
    <property type="match status" value="1"/>
</dbReference>
<dbReference type="EMBL" id="VULZ01000007">
    <property type="protein sequence ID" value="MSS14886.1"/>
    <property type="molecule type" value="Genomic_DNA"/>
</dbReference>
<dbReference type="PROSITE" id="PS50994">
    <property type="entry name" value="INTEGRASE"/>
    <property type="match status" value="1"/>
</dbReference>
<evidence type="ECO:0000313" key="5">
    <source>
        <dbReference type="Proteomes" id="UP000481852"/>
    </source>
</evidence>
<dbReference type="InterPro" id="IPR036397">
    <property type="entry name" value="RNaseH_sf"/>
</dbReference>
<feature type="domain" description="Integrase catalytic" evidence="3">
    <location>
        <begin position="256"/>
        <end position="420"/>
    </location>
</feature>
<dbReference type="Pfam" id="PF13333">
    <property type="entry name" value="rve_2"/>
    <property type="match status" value="1"/>
</dbReference>
<dbReference type="GO" id="GO:0003676">
    <property type="term" value="F:nucleic acid binding"/>
    <property type="evidence" value="ECO:0007669"/>
    <property type="project" value="InterPro"/>
</dbReference>
<accession>A0A6L5X7B9</accession>
<keyword evidence="5" id="KW-1185">Reference proteome</keyword>
<dbReference type="Gene3D" id="3.30.420.10">
    <property type="entry name" value="Ribonuclease H-like superfamily/Ribonuclease H"/>
    <property type="match status" value="1"/>
</dbReference>
<dbReference type="GO" id="GO:0015074">
    <property type="term" value="P:DNA integration"/>
    <property type="evidence" value="ECO:0007669"/>
    <property type="project" value="InterPro"/>
</dbReference>
<gene>
    <name evidence="4" type="ORF">FYJ35_07485</name>
</gene>
<name>A0A6L5X7B9_9FIRM</name>
<dbReference type="InterPro" id="IPR048020">
    <property type="entry name" value="Transpos_IS3"/>
</dbReference>
<dbReference type="SUPFAM" id="SSF53098">
    <property type="entry name" value="Ribonuclease H-like"/>
    <property type="match status" value="1"/>
</dbReference>
<dbReference type="InterPro" id="IPR001584">
    <property type="entry name" value="Integrase_cat-core"/>
</dbReference>
<dbReference type="InterPro" id="IPR025948">
    <property type="entry name" value="HTH-like_dom"/>
</dbReference>
<comment type="caution">
    <text evidence="4">The sequence shown here is derived from an EMBL/GenBank/DDBJ whole genome shotgun (WGS) entry which is preliminary data.</text>
</comment>
<reference evidence="4 5" key="1">
    <citation type="submission" date="2019-08" db="EMBL/GenBank/DDBJ databases">
        <title>In-depth cultivation of the pig gut microbiome towards novel bacterial diversity and tailored functional studies.</title>
        <authorList>
            <person name="Wylensek D."/>
            <person name="Hitch T.C.A."/>
            <person name="Clavel T."/>
        </authorList>
    </citation>
    <scope>NUCLEOTIDE SEQUENCE [LARGE SCALE GENOMIC DNA]</scope>
    <source>
        <strain evidence="4 5">Oil+RF-744-WCA-WT-11</strain>
    </source>
</reference>
<dbReference type="SUPFAM" id="SSF46689">
    <property type="entry name" value="Homeodomain-like"/>
    <property type="match status" value="1"/>
</dbReference>
<feature type="coiled-coil region" evidence="2">
    <location>
        <begin position="136"/>
        <end position="163"/>
    </location>
</feature>
<dbReference type="Pfam" id="PF13276">
    <property type="entry name" value="HTH_21"/>
    <property type="match status" value="1"/>
</dbReference>
<evidence type="ECO:0000313" key="4">
    <source>
        <dbReference type="EMBL" id="MSS14886.1"/>
    </source>
</evidence>
<keyword evidence="2" id="KW-0175">Coiled coil</keyword>
<evidence type="ECO:0000256" key="2">
    <source>
        <dbReference type="SAM" id="Coils"/>
    </source>
</evidence>
<dbReference type="InterPro" id="IPR050900">
    <property type="entry name" value="Transposase_IS3/IS150/IS904"/>
</dbReference>
<dbReference type="InterPro" id="IPR009057">
    <property type="entry name" value="Homeodomain-like_sf"/>
</dbReference>
<dbReference type="PANTHER" id="PTHR46889:SF4">
    <property type="entry name" value="TRANSPOSASE INSO FOR INSERTION SEQUENCE ELEMENT IS911B-RELATED"/>
    <property type="match status" value="1"/>
</dbReference>
<evidence type="ECO:0000259" key="3">
    <source>
        <dbReference type="PROSITE" id="PS50994"/>
    </source>
</evidence>
<evidence type="ECO:0000256" key="1">
    <source>
        <dbReference type="ARBA" id="ARBA00002286"/>
    </source>
</evidence>
<dbReference type="AlphaFoldDB" id="A0A6L5X7B9"/>
<comment type="function">
    <text evidence="1">Involved in the transposition of the insertion sequence.</text>
</comment>
<proteinExistence type="predicted"/>
<dbReference type="Proteomes" id="UP000481852">
    <property type="component" value="Unassembled WGS sequence"/>
</dbReference>
<organism evidence="4 5">
    <name type="scientific">Porcincola intestinalis</name>
    <dbReference type="NCBI Taxonomy" id="2606632"/>
    <lineage>
        <taxon>Bacteria</taxon>
        <taxon>Bacillati</taxon>
        <taxon>Bacillota</taxon>
        <taxon>Clostridia</taxon>
        <taxon>Lachnospirales</taxon>
        <taxon>Lachnospiraceae</taxon>
        <taxon>Porcincola</taxon>
    </lineage>
</organism>
<dbReference type="PANTHER" id="PTHR46889">
    <property type="entry name" value="TRANSPOSASE INSF FOR INSERTION SEQUENCE IS3B-RELATED"/>
    <property type="match status" value="1"/>
</dbReference>
<dbReference type="InterPro" id="IPR012337">
    <property type="entry name" value="RNaseH-like_sf"/>
</dbReference>
<dbReference type="RefSeq" id="WP_154525184.1">
    <property type="nucleotide sequence ID" value="NZ_VULZ01000007.1"/>
</dbReference>